<evidence type="ECO:0000256" key="5">
    <source>
        <dbReference type="ARBA" id="ARBA00022692"/>
    </source>
</evidence>
<evidence type="ECO:0000256" key="11">
    <source>
        <dbReference type="RuleBase" id="RU362031"/>
    </source>
</evidence>
<organism evidence="13 14">
    <name type="scientific">Clostridium polyendosporum</name>
    <dbReference type="NCBI Taxonomy" id="69208"/>
    <lineage>
        <taxon>Bacteria</taxon>
        <taxon>Bacillati</taxon>
        <taxon>Bacillota</taxon>
        <taxon>Clostridia</taxon>
        <taxon>Eubacteriales</taxon>
        <taxon>Clostridiaceae</taxon>
        <taxon>Clostridium</taxon>
    </lineage>
</organism>
<keyword evidence="11" id="KW-0479">Metal-binding</keyword>
<evidence type="ECO:0000313" key="13">
    <source>
        <dbReference type="EMBL" id="GIM27808.1"/>
    </source>
</evidence>
<dbReference type="PANTHER" id="PTHR42837">
    <property type="entry name" value="REGULATOR OF SIGMA-E PROTEASE RSEP"/>
    <property type="match status" value="1"/>
</dbReference>
<comment type="caution">
    <text evidence="13">The sequence shown here is derived from an EMBL/GenBank/DDBJ whole genome shotgun (WGS) entry which is preliminary data.</text>
</comment>
<evidence type="ECO:0000256" key="7">
    <source>
        <dbReference type="ARBA" id="ARBA00022833"/>
    </source>
</evidence>
<gene>
    <name evidence="13" type="ORF">CPJCM30710_04740</name>
</gene>
<evidence type="ECO:0000256" key="8">
    <source>
        <dbReference type="ARBA" id="ARBA00022989"/>
    </source>
</evidence>
<comment type="similarity">
    <text evidence="3 11">Belongs to the peptidase M50B family.</text>
</comment>
<feature type="transmembrane region" description="Helical" evidence="11">
    <location>
        <begin position="257"/>
        <end position="275"/>
    </location>
</feature>
<keyword evidence="8 11" id="KW-1133">Transmembrane helix</keyword>
<evidence type="ECO:0000256" key="1">
    <source>
        <dbReference type="ARBA" id="ARBA00001947"/>
    </source>
</evidence>
<comment type="cofactor">
    <cofactor evidence="1 11">
        <name>Zn(2+)</name>
        <dbReference type="ChEBI" id="CHEBI:29105"/>
    </cofactor>
</comment>
<dbReference type="Proteomes" id="UP000679179">
    <property type="component" value="Unassembled WGS sequence"/>
</dbReference>
<feature type="domain" description="PDZ" evidence="12">
    <location>
        <begin position="120"/>
        <end position="155"/>
    </location>
</feature>
<dbReference type="Pfam" id="PF17820">
    <property type="entry name" value="PDZ_6"/>
    <property type="match status" value="1"/>
</dbReference>
<keyword evidence="9 11" id="KW-0482">Metalloprotease</keyword>
<dbReference type="Pfam" id="PF02163">
    <property type="entry name" value="Peptidase_M50"/>
    <property type="match status" value="1"/>
</dbReference>
<evidence type="ECO:0000256" key="2">
    <source>
        <dbReference type="ARBA" id="ARBA00004141"/>
    </source>
</evidence>
<evidence type="ECO:0000256" key="10">
    <source>
        <dbReference type="ARBA" id="ARBA00023136"/>
    </source>
</evidence>
<dbReference type="GO" id="GO:0046872">
    <property type="term" value="F:metal ion binding"/>
    <property type="evidence" value="ECO:0007669"/>
    <property type="project" value="UniProtKB-KW"/>
</dbReference>
<name>A0A919RYC7_9CLOT</name>
<reference evidence="13" key="1">
    <citation type="submission" date="2021-03" db="EMBL/GenBank/DDBJ databases">
        <title>Taxonomic study of Clostridium polyendosporum from meadow-gley soil under rice.</title>
        <authorList>
            <person name="Kobayashi H."/>
            <person name="Tanizawa Y."/>
            <person name="Yagura M."/>
        </authorList>
    </citation>
    <scope>NUCLEOTIDE SEQUENCE</scope>
    <source>
        <strain evidence="13">JCM 30710</strain>
    </source>
</reference>
<dbReference type="EC" id="3.4.24.-" evidence="11"/>
<dbReference type="SMART" id="SM00228">
    <property type="entry name" value="PDZ"/>
    <property type="match status" value="1"/>
</dbReference>
<dbReference type="GO" id="GO:0004222">
    <property type="term" value="F:metalloendopeptidase activity"/>
    <property type="evidence" value="ECO:0007669"/>
    <property type="project" value="InterPro"/>
</dbReference>
<dbReference type="GO" id="GO:0006508">
    <property type="term" value="P:proteolysis"/>
    <property type="evidence" value="ECO:0007669"/>
    <property type="project" value="UniProtKB-KW"/>
</dbReference>
<dbReference type="InterPro" id="IPR001478">
    <property type="entry name" value="PDZ"/>
</dbReference>
<dbReference type="InterPro" id="IPR008915">
    <property type="entry name" value="Peptidase_M50"/>
</dbReference>
<feature type="transmembrane region" description="Helical" evidence="11">
    <location>
        <begin position="281"/>
        <end position="297"/>
    </location>
</feature>
<dbReference type="SUPFAM" id="SSF50156">
    <property type="entry name" value="PDZ domain-like"/>
    <property type="match status" value="1"/>
</dbReference>
<keyword evidence="7 11" id="KW-0862">Zinc</keyword>
<accession>A0A919RYC7</accession>
<keyword evidence="5 11" id="KW-0812">Transmembrane</keyword>
<dbReference type="PROSITE" id="PS50106">
    <property type="entry name" value="PDZ"/>
    <property type="match status" value="1"/>
</dbReference>
<evidence type="ECO:0000313" key="14">
    <source>
        <dbReference type="Proteomes" id="UP000679179"/>
    </source>
</evidence>
<keyword evidence="10 11" id="KW-0472">Membrane</keyword>
<dbReference type="NCBIfam" id="TIGR00054">
    <property type="entry name" value="RIP metalloprotease RseP"/>
    <property type="match status" value="1"/>
</dbReference>
<evidence type="ECO:0000259" key="12">
    <source>
        <dbReference type="PROSITE" id="PS50106"/>
    </source>
</evidence>
<evidence type="ECO:0000256" key="3">
    <source>
        <dbReference type="ARBA" id="ARBA00007931"/>
    </source>
</evidence>
<dbReference type="InterPro" id="IPR036034">
    <property type="entry name" value="PDZ_sf"/>
</dbReference>
<proteinExistence type="inferred from homology"/>
<sequence>MYIVLAIIAFSLLIIIHELGHFMLARINNVKVKEFSIGMGPKIIGFKGKETEYLIKALPIGGYVKMHGEEEETSDERGFLSKSPLQRISIVAAGAIMNYLLAIVLLTLITVNFGYTLNTLKDVSPNSPAASAGLKAGDELLKVNGKKMYTKDDLVFQIASSKDEPINLQYKRANNIYNVNVTPTKGSDGRYIIGVTHEFIQNPNIIESIRYSFKETVALVTQTFSSLKTLVTGKANFKTDVGGPVTIVKMTGTAAKAGIWTLIWFTAFLSIQLAVFNLLPFPALDGGWVLILLIELITRRKIPDKFIGALNYFGLALLMILMFLVTVKDILFPVKF</sequence>
<feature type="transmembrane region" description="Helical" evidence="11">
    <location>
        <begin position="88"/>
        <end position="111"/>
    </location>
</feature>
<evidence type="ECO:0000256" key="4">
    <source>
        <dbReference type="ARBA" id="ARBA00022670"/>
    </source>
</evidence>
<dbReference type="InterPro" id="IPR004387">
    <property type="entry name" value="Pept_M50_Zn"/>
</dbReference>
<dbReference type="CDD" id="cd06163">
    <property type="entry name" value="S2P-M50_PDZ_RseP-like"/>
    <property type="match status" value="1"/>
</dbReference>
<evidence type="ECO:0000256" key="9">
    <source>
        <dbReference type="ARBA" id="ARBA00023049"/>
    </source>
</evidence>
<evidence type="ECO:0000256" key="6">
    <source>
        <dbReference type="ARBA" id="ARBA00022801"/>
    </source>
</evidence>
<dbReference type="AlphaFoldDB" id="A0A919RYC7"/>
<dbReference type="EMBL" id="BOPZ01000003">
    <property type="protein sequence ID" value="GIM27808.1"/>
    <property type="molecule type" value="Genomic_DNA"/>
</dbReference>
<dbReference type="InterPro" id="IPR041489">
    <property type="entry name" value="PDZ_6"/>
</dbReference>
<feature type="transmembrane region" description="Helical" evidence="11">
    <location>
        <begin position="309"/>
        <end position="327"/>
    </location>
</feature>
<dbReference type="PANTHER" id="PTHR42837:SF2">
    <property type="entry name" value="MEMBRANE METALLOPROTEASE ARASP2, CHLOROPLASTIC-RELATED"/>
    <property type="match status" value="1"/>
</dbReference>
<comment type="subcellular location">
    <subcellularLocation>
        <location evidence="2">Membrane</location>
        <topology evidence="2">Multi-pass membrane protein</topology>
    </subcellularLocation>
</comment>
<protein>
    <recommendedName>
        <fullName evidence="11">Zinc metalloprotease</fullName>
        <ecNumber evidence="11">3.4.24.-</ecNumber>
    </recommendedName>
</protein>
<dbReference type="GO" id="GO:0016020">
    <property type="term" value="C:membrane"/>
    <property type="evidence" value="ECO:0007669"/>
    <property type="project" value="UniProtKB-SubCell"/>
</dbReference>
<keyword evidence="6 11" id="KW-0378">Hydrolase</keyword>
<dbReference type="CDD" id="cd23081">
    <property type="entry name" value="cpPDZ_EcRseP-like"/>
    <property type="match status" value="1"/>
</dbReference>
<keyword evidence="4" id="KW-0645">Protease</keyword>
<dbReference type="RefSeq" id="WP_212902562.1">
    <property type="nucleotide sequence ID" value="NZ_BOPZ01000003.1"/>
</dbReference>
<keyword evidence="14" id="KW-1185">Reference proteome</keyword>
<dbReference type="Gene3D" id="2.30.42.10">
    <property type="match status" value="1"/>
</dbReference>